<keyword evidence="1" id="KW-1133">Transmembrane helix</keyword>
<gene>
    <name evidence="2" type="ORF">HPT30_01245</name>
</gene>
<proteinExistence type="predicted"/>
<evidence type="ECO:0000313" key="3">
    <source>
        <dbReference type="Proteomes" id="UP000564806"/>
    </source>
</evidence>
<evidence type="ECO:0000313" key="2">
    <source>
        <dbReference type="EMBL" id="NUU59023.1"/>
    </source>
</evidence>
<keyword evidence="1" id="KW-0472">Membrane</keyword>
<accession>A0A850ECR3</accession>
<dbReference type="AlphaFoldDB" id="A0A850ECR3"/>
<keyword evidence="1" id="KW-0812">Transmembrane</keyword>
<dbReference type="RefSeq" id="WP_175369737.1">
    <property type="nucleotide sequence ID" value="NZ_JABWCS010000174.1"/>
</dbReference>
<reference evidence="2" key="1">
    <citation type="submission" date="2020-06" db="EMBL/GenBank/DDBJ databases">
        <title>Paenibacillus sp. nov., isolated from soil.</title>
        <authorList>
            <person name="Seo Y.L."/>
        </authorList>
    </citation>
    <scope>NUCLEOTIDE SEQUENCE [LARGE SCALE GENOMIC DNA]</scope>
    <source>
        <strain evidence="2">JW14</strain>
    </source>
</reference>
<dbReference type="Proteomes" id="UP000564806">
    <property type="component" value="Unassembled WGS sequence"/>
</dbReference>
<sequence>MPEVRLPPALRHLNARAVGIGEVASPLGKRGLAAFWFGFYLVWNLFGLLLFGLLFDGLRFAAGNGQQPNVLRLVNHSAR</sequence>
<protein>
    <submittedName>
        <fullName evidence="2">Uncharacterized protein</fullName>
    </submittedName>
</protein>
<comment type="caution">
    <text evidence="2">The sequence shown here is derived from an EMBL/GenBank/DDBJ whole genome shotgun (WGS) entry which is preliminary data.</text>
</comment>
<dbReference type="EMBL" id="JABWCS010000174">
    <property type="protein sequence ID" value="NUU59023.1"/>
    <property type="molecule type" value="Genomic_DNA"/>
</dbReference>
<evidence type="ECO:0000256" key="1">
    <source>
        <dbReference type="SAM" id="Phobius"/>
    </source>
</evidence>
<keyword evidence="3" id="KW-1185">Reference proteome</keyword>
<name>A0A850ECR3_9BACL</name>
<feature type="transmembrane region" description="Helical" evidence="1">
    <location>
        <begin position="33"/>
        <end position="55"/>
    </location>
</feature>
<organism evidence="2 3">
    <name type="scientific">Paenibacillus agri</name>
    <dbReference type="NCBI Taxonomy" id="2744309"/>
    <lineage>
        <taxon>Bacteria</taxon>
        <taxon>Bacillati</taxon>
        <taxon>Bacillota</taxon>
        <taxon>Bacilli</taxon>
        <taxon>Bacillales</taxon>
        <taxon>Paenibacillaceae</taxon>
        <taxon>Paenibacillus</taxon>
    </lineage>
</organism>